<reference evidence="2" key="2">
    <citation type="journal article" date="2021" name="Data Brief">
        <title>Draft genome sequence data of the facultative, thermophilic, xylanolytic bacterium Paenibacillus sp. strain DA-C8.</title>
        <authorList>
            <person name="Chhe C."/>
            <person name="Uke A."/>
            <person name="Baramee S."/>
            <person name="Ungkulpasvich U."/>
            <person name="Tachaapaikoon C."/>
            <person name="Pason P."/>
            <person name="Waeonukul R."/>
            <person name="Ratanakhanokchai K."/>
            <person name="Kosugi A."/>
        </authorList>
    </citation>
    <scope>NUCLEOTIDE SEQUENCE</scope>
    <source>
        <strain evidence="2">DA-C8</strain>
    </source>
</reference>
<dbReference type="Proteomes" id="UP000654993">
    <property type="component" value="Unassembled WGS sequence"/>
</dbReference>
<keyword evidence="1" id="KW-0812">Transmembrane</keyword>
<evidence type="ECO:0000256" key="1">
    <source>
        <dbReference type="SAM" id="Phobius"/>
    </source>
</evidence>
<evidence type="ECO:0000313" key="2">
    <source>
        <dbReference type="EMBL" id="GFR38747.1"/>
    </source>
</evidence>
<organism evidence="2 3">
    <name type="scientific">Insulibacter thermoxylanivorax</name>
    <dbReference type="NCBI Taxonomy" id="2749268"/>
    <lineage>
        <taxon>Bacteria</taxon>
        <taxon>Bacillati</taxon>
        <taxon>Bacillota</taxon>
        <taxon>Bacilli</taxon>
        <taxon>Bacillales</taxon>
        <taxon>Paenibacillaceae</taxon>
        <taxon>Insulibacter</taxon>
    </lineage>
</organism>
<keyword evidence="1" id="KW-1133">Transmembrane helix</keyword>
<sequence length="113" mass="12410">MRCLASYPIAADAVQPHIGKTVIGMTHGGDLFCARIDRIENGNVYFTCDGPSPQVAGKLSSDPVIRGMKRKLKKKGSRAQTKAYSPYYGYYGFGTGLSFFIPLILLAALFAWW</sequence>
<gene>
    <name evidence="2" type="ORF">PRECH8_20430</name>
</gene>
<keyword evidence="1" id="KW-0472">Membrane</keyword>
<keyword evidence="3" id="KW-1185">Reference proteome</keyword>
<evidence type="ECO:0000313" key="3">
    <source>
        <dbReference type="Proteomes" id="UP000654993"/>
    </source>
</evidence>
<reference evidence="2" key="1">
    <citation type="submission" date="2020-08" db="EMBL/GenBank/DDBJ databases">
        <authorList>
            <person name="Uke A."/>
            <person name="Chhe C."/>
            <person name="Baramee S."/>
            <person name="Kosugi A."/>
        </authorList>
    </citation>
    <scope>NUCLEOTIDE SEQUENCE</scope>
    <source>
        <strain evidence="2">DA-C8</strain>
    </source>
</reference>
<comment type="caution">
    <text evidence="2">The sequence shown here is derived from an EMBL/GenBank/DDBJ whole genome shotgun (WGS) entry which is preliminary data.</text>
</comment>
<feature type="transmembrane region" description="Helical" evidence="1">
    <location>
        <begin position="88"/>
        <end position="112"/>
    </location>
</feature>
<accession>A0A916QDJ5</accession>
<protein>
    <submittedName>
        <fullName evidence="2">Uncharacterized protein</fullName>
    </submittedName>
</protein>
<dbReference type="AlphaFoldDB" id="A0A916QDJ5"/>
<dbReference type="EMBL" id="BMAQ01000026">
    <property type="protein sequence ID" value="GFR38747.1"/>
    <property type="molecule type" value="Genomic_DNA"/>
</dbReference>
<proteinExistence type="predicted"/>
<dbReference type="RefSeq" id="WP_200966980.1">
    <property type="nucleotide sequence ID" value="NZ_BMAQ01000026.1"/>
</dbReference>
<name>A0A916QDJ5_9BACL</name>